<dbReference type="KEGG" id="rsz:108853353"/>
<reference evidence="2" key="2">
    <citation type="submission" date="2025-08" db="UniProtKB">
        <authorList>
            <consortium name="RefSeq"/>
        </authorList>
    </citation>
    <scope>IDENTIFICATION</scope>
    <source>
        <tissue evidence="2">Leaf</tissue>
    </source>
</reference>
<gene>
    <name evidence="2" type="primary">LOC108853353</name>
</gene>
<accession>A0A6J0NJN9</accession>
<evidence type="ECO:0000313" key="2">
    <source>
        <dbReference type="RefSeq" id="XP_018482273.1"/>
    </source>
</evidence>
<dbReference type="Proteomes" id="UP000504610">
    <property type="component" value="Chromosome 4"/>
</dbReference>
<reference evidence="1" key="1">
    <citation type="journal article" date="2019" name="Database">
        <title>The radish genome database (RadishGD): an integrated information resource for radish genomics.</title>
        <authorList>
            <person name="Yu H.J."/>
            <person name="Baek S."/>
            <person name="Lee Y.J."/>
            <person name="Cho A."/>
            <person name="Mun J.H."/>
        </authorList>
    </citation>
    <scope>NUCLEOTIDE SEQUENCE [LARGE SCALE GENOMIC DNA]</scope>
    <source>
        <strain evidence="1">cv. WK10039</strain>
    </source>
</reference>
<evidence type="ECO:0000313" key="1">
    <source>
        <dbReference type="Proteomes" id="UP000504610"/>
    </source>
</evidence>
<dbReference type="RefSeq" id="XP_018482273.1">
    <property type="nucleotide sequence ID" value="XM_018626771.2"/>
</dbReference>
<sequence length="269" mass="31992">MDYTGKKLKKRNLEAEKRLKKVEQDYLHTSQKYTETDSQFQSLTSERRRADSLFYSAAKFIGWCNNLVNKLQEALDKIPSTEETIDHSLQFSMSNSFESLEQEQCQKLDCEAIRDFRDVSRELYYIQRKMPRSESRRSIQSLLNEVKEKNKCRERALLTCTLVCSPTSCESLKKSVEMEIKVLKKLIRELQKDWEDKLQIRQCARSLYSDSKRKVKHLGKKKKHLSGQWDEEKKYMLDGTKKKNERRIGTYPEAEYIKMVNDITCHDWM</sequence>
<proteinExistence type="predicted"/>
<dbReference type="AlphaFoldDB" id="A0A6J0NJN9"/>
<organism evidence="1 2">
    <name type="scientific">Raphanus sativus</name>
    <name type="common">Radish</name>
    <name type="synonym">Raphanus raphanistrum var. sativus</name>
    <dbReference type="NCBI Taxonomy" id="3726"/>
    <lineage>
        <taxon>Eukaryota</taxon>
        <taxon>Viridiplantae</taxon>
        <taxon>Streptophyta</taxon>
        <taxon>Embryophyta</taxon>
        <taxon>Tracheophyta</taxon>
        <taxon>Spermatophyta</taxon>
        <taxon>Magnoliopsida</taxon>
        <taxon>eudicotyledons</taxon>
        <taxon>Gunneridae</taxon>
        <taxon>Pentapetalae</taxon>
        <taxon>rosids</taxon>
        <taxon>malvids</taxon>
        <taxon>Brassicales</taxon>
        <taxon>Brassicaceae</taxon>
        <taxon>Brassiceae</taxon>
        <taxon>Raphanus</taxon>
    </lineage>
</organism>
<keyword evidence="1" id="KW-1185">Reference proteome</keyword>
<dbReference type="OrthoDB" id="1111334at2759"/>
<protein>
    <submittedName>
        <fullName evidence="2">Uncharacterized protein LOC108853353</fullName>
    </submittedName>
</protein>
<dbReference type="GeneID" id="108853353"/>
<name>A0A6J0NJN9_RAPSA</name>